<protein>
    <recommendedName>
        <fullName evidence="3">STAS/SEC14 domain-containing protein</fullName>
    </recommendedName>
</protein>
<evidence type="ECO:0000313" key="2">
    <source>
        <dbReference type="Proteomes" id="UP000321822"/>
    </source>
</evidence>
<accession>A0A5C6QQ25</accession>
<dbReference type="Proteomes" id="UP000321822">
    <property type="component" value="Unassembled WGS sequence"/>
</dbReference>
<sequence length="142" mass="16681">MFAVHGDWRILVKNNYVLQWFSGCWNEEAAIQYCREFRAETEHLQGTQWAIFSYFDEWELGVPEMESHLIEHCQQFKNSGCIKDCHVYSPSAWKNMQLENIVPQSEGNYERRVFVEAAEAIAWMKSCGFSIEADEFLNSLPK</sequence>
<organism evidence="1 2">
    <name type="scientific">Colwellia demingiae</name>
    <dbReference type="NCBI Taxonomy" id="89401"/>
    <lineage>
        <taxon>Bacteria</taxon>
        <taxon>Pseudomonadati</taxon>
        <taxon>Pseudomonadota</taxon>
        <taxon>Gammaproteobacteria</taxon>
        <taxon>Alteromonadales</taxon>
        <taxon>Colwelliaceae</taxon>
        <taxon>Colwellia</taxon>
    </lineage>
</organism>
<dbReference type="EMBL" id="VOLT01000002">
    <property type="protein sequence ID" value="TWX70811.1"/>
    <property type="molecule type" value="Genomic_DNA"/>
</dbReference>
<evidence type="ECO:0008006" key="3">
    <source>
        <dbReference type="Google" id="ProtNLM"/>
    </source>
</evidence>
<keyword evidence="2" id="KW-1185">Reference proteome</keyword>
<evidence type="ECO:0000313" key="1">
    <source>
        <dbReference type="EMBL" id="TWX70811.1"/>
    </source>
</evidence>
<reference evidence="1 2" key="1">
    <citation type="submission" date="2019-07" db="EMBL/GenBank/DDBJ databases">
        <title>Genomes of sea-ice associated Colwellia species.</title>
        <authorList>
            <person name="Bowman J.P."/>
        </authorList>
    </citation>
    <scope>NUCLEOTIDE SEQUENCE [LARGE SCALE GENOMIC DNA]</scope>
    <source>
        <strain evidence="1 2">ACAM 459</strain>
    </source>
</reference>
<dbReference type="RefSeq" id="WP_146783849.1">
    <property type="nucleotide sequence ID" value="NZ_VOLT01000002.1"/>
</dbReference>
<name>A0A5C6QQ25_9GAMM</name>
<comment type="caution">
    <text evidence="1">The sequence shown here is derived from an EMBL/GenBank/DDBJ whole genome shotgun (WGS) entry which is preliminary data.</text>
</comment>
<dbReference type="AlphaFoldDB" id="A0A5C6QQ25"/>
<dbReference type="OrthoDB" id="6226327at2"/>
<gene>
    <name evidence="1" type="ORF">ESZ36_03935</name>
</gene>
<proteinExistence type="predicted"/>